<evidence type="ECO:0000313" key="7">
    <source>
        <dbReference type="Proteomes" id="UP000472270"/>
    </source>
</evidence>
<dbReference type="AlphaFoldDB" id="A0A673HTS1"/>
<dbReference type="GO" id="GO:0005829">
    <property type="term" value="C:cytosol"/>
    <property type="evidence" value="ECO:0007669"/>
    <property type="project" value="UniProtKB-SubCell"/>
</dbReference>
<dbReference type="InterPro" id="IPR051249">
    <property type="entry name" value="NLRP_Inflammasome"/>
</dbReference>
<evidence type="ECO:0000259" key="5">
    <source>
        <dbReference type="PROSITE" id="PS51830"/>
    </source>
</evidence>
<keyword evidence="4" id="KW-0391">Immunity</keyword>
<dbReference type="GO" id="GO:0045087">
    <property type="term" value="P:innate immune response"/>
    <property type="evidence" value="ECO:0007669"/>
    <property type="project" value="UniProtKB-KW"/>
</dbReference>
<dbReference type="PANTHER" id="PTHR46985:SF2">
    <property type="entry name" value="APOPTOSIS-ASSOCIATED SPECK-LIKE PROTEIN CONTAINING A CARD"/>
    <property type="match status" value="1"/>
</dbReference>
<evidence type="ECO:0000313" key="6">
    <source>
        <dbReference type="Ensembl" id="ENSSRHP00000029876.1"/>
    </source>
</evidence>
<evidence type="ECO:0000256" key="4">
    <source>
        <dbReference type="ARBA" id="ARBA00022859"/>
    </source>
</evidence>
<evidence type="ECO:0000256" key="3">
    <source>
        <dbReference type="ARBA" id="ARBA00022588"/>
    </source>
</evidence>
<keyword evidence="7" id="KW-1185">Reference proteome</keyword>
<name>A0A673HTS1_9TELE</name>
<dbReference type="Pfam" id="PF13553">
    <property type="entry name" value="FIIND"/>
    <property type="match status" value="1"/>
</dbReference>
<feature type="domain" description="FIIND" evidence="5">
    <location>
        <begin position="1"/>
        <end position="268"/>
    </location>
</feature>
<keyword evidence="2" id="KW-0963">Cytoplasm</keyword>
<proteinExistence type="predicted"/>
<dbReference type="PROSITE" id="PS51830">
    <property type="entry name" value="FIIND"/>
    <property type="match status" value="1"/>
</dbReference>
<organism evidence="6 7">
    <name type="scientific">Sinocyclocheilus rhinocerous</name>
    <dbReference type="NCBI Taxonomy" id="307959"/>
    <lineage>
        <taxon>Eukaryota</taxon>
        <taxon>Metazoa</taxon>
        <taxon>Chordata</taxon>
        <taxon>Craniata</taxon>
        <taxon>Vertebrata</taxon>
        <taxon>Euteleostomi</taxon>
        <taxon>Actinopterygii</taxon>
        <taxon>Neopterygii</taxon>
        <taxon>Teleostei</taxon>
        <taxon>Ostariophysi</taxon>
        <taxon>Cypriniformes</taxon>
        <taxon>Cyprinidae</taxon>
        <taxon>Cyprininae</taxon>
        <taxon>Sinocyclocheilus</taxon>
    </lineage>
</organism>
<dbReference type="Proteomes" id="UP000472270">
    <property type="component" value="Unassembled WGS sequence"/>
</dbReference>
<comment type="subcellular location">
    <subcellularLocation>
        <location evidence="1">Cytoplasm</location>
        <location evidence="1">Cytosol</location>
    </subcellularLocation>
</comment>
<evidence type="ECO:0000256" key="2">
    <source>
        <dbReference type="ARBA" id="ARBA00022490"/>
    </source>
</evidence>
<keyword evidence="3" id="KW-0399">Innate immunity</keyword>
<dbReference type="Pfam" id="PF23679">
    <property type="entry name" value="UPA-FIIND"/>
    <property type="match status" value="1"/>
</dbReference>
<protein>
    <recommendedName>
        <fullName evidence="5">FIIND domain-containing protein</fullName>
    </recommendedName>
</protein>
<sequence>TLSSSSSSSMSMSESLFVCPHAGQFRCSLTSLVFLMEGEGEVLYRVVSWDPYLLVGFDRMKPAGPLYNIDCFNGSISGLHLPHCEIFSEENKDSLAVAHFTGGNVEIMKPLQVNETHVMIDIRDLALFGLLKRDLYSFPCRCPKQRENILDVHLLPLNVPLSEESHTENTHIKTSSKCSLTPGSEYSLRCKPEESTVQPEVTSYMLQKHVSNIFSVRFLINVTKILSDETEGNEVWVPRRILLTESGFVKKHRDKLIRKVLSVMTIADALRTKDMIPGEILLLDVLDSGGAAVKAEFNRLLKEEEPPLVDELESGPSE</sequence>
<evidence type="ECO:0000256" key="1">
    <source>
        <dbReference type="ARBA" id="ARBA00004514"/>
    </source>
</evidence>
<dbReference type="Ensembl" id="ENSSRHT00000030755.1">
    <property type="protein sequence ID" value="ENSSRHP00000029876.1"/>
    <property type="gene ID" value="ENSSRHG00000015501.1"/>
</dbReference>
<reference evidence="6" key="2">
    <citation type="submission" date="2025-09" db="UniProtKB">
        <authorList>
            <consortium name="Ensembl"/>
        </authorList>
    </citation>
    <scope>IDENTIFICATION</scope>
</reference>
<accession>A0A673HTS1</accession>
<reference evidence="6" key="1">
    <citation type="submission" date="2025-08" db="UniProtKB">
        <authorList>
            <consortium name="Ensembl"/>
        </authorList>
    </citation>
    <scope>IDENTIFICATION</scope>
</reference>
<dbReference type="PANTHER" id="PTHR46985">
    <property type="entry name" value="NACHT, LRR AND PYD DOMAINS-CONTAINING PROTEIN 1"/>
    <property type="match status" value="1"/>
</dbReference>
<dbReference type="InterPro" id="IPR025307">
    <property type="entry name" value="FIIND_dom"/>
</dbReference>